<organism evidence="2">
    <name type="scientific">hydrothermal vent metagenome</name>
    <dbReference type="NCBI Taxonomy" id="652676"/>
    <lineage>
        <taxon>unclassified sequences</taxon>
        <taxon>metagenomes</taxon>
        <taxon>ecological metagenomes</taxon>
    </lineage>
</organism>
<protein>
    <submittedName>
        <fullName evidence="2">Uncharacterized protein</fullName>
    </submittedName>
</protein>
<evidence type="ECO:0000313" key="2">
    <source>
        <dbReference type="EMBL" id="VAX28180.1"/>
    </source>
</evidence>
<dbReference type="EMBL" id="UOGF01000035">
    <property type="protein sequence ID" value="VAX28180.1"/>
    <property type="molecule type" value="Genomic_DNA"/>
</dbReference>
<name>A0A3B1CZS1_9ZZZZ</name>
<evidence type="ECO:0000256" key="1">
    <source>
        <dbReference type="SAM" id="MobiDB-lite"/>
    </source>
</evidence>
<accession>A0A3B1CZS1</accession>
<feature type="compositionally biased region" description="Basic and acidic residues" evidence="1">
    <location>
        <begin position="141"/>
        <end position="153"/>
    </location>
</feature>
<feature type="region of interest" description="Disordered" evidence="1">
    <location>
        <begin position="128"/>
        <end position="153"/>
    </location>
</feature>
<gene>
    <name evidence="2" type="ORF">MNBD_NITROSPIRAE01-2343</name>
</gene>
<proteinExistence type="predicted"/>
<reference evidence="2" key="1">
    <citation type="submission" date="2018-06" db="EMBL/GenBank/DDBJ databases">
        <authorList>
            <person name="Zhirakovskaya E."/>
        </authorList>
    </citation>
    <scope>NUCLEOTIDE SEQUENCE</scope>
</reference>
<dbReference type="AlphaFoldDB" id="A0A3B1CZS1"/>
<sequence length="153" mass="17138">MSRFKRRVFIVLLSYFLFPTLAQAVKPRPPVQLMFQDAVLSETEMEITLTARSNIETNSLVLSLTLPSDLSLLEGELEWEGSLSAGAEQMIRVIILKPVQASVIEGKAVIRLPNDAIFEQENRLILKESGAKSSKPGTPMKQERNHGSILEFR</sequence>